<feature type="non-terminal residue" evidence="1">
    <location>
        <position position="83"/>
    </location>
</feature>
<dbReference type="AlphaFoldDB" id="A0A0F9DGJ1"/>
<reference evidence="1" key="1">
    <citation type="journal article" date="2015" name="Nature">
        <title>Complex archaea that bridge the gap between prokaryotes and eukaryotes.</title>
        <authorList>
            <person name="Spang A."/>
            <person name="Saw J.H."/>
            <person name="Jorgensen S.L."/>
            <person name="Zaremba-Niedzwiedzka K."/>
            <person name="Martijn J."/>
            <person name="Lind A.E."/>
            <person name="van Eijk R."/>
            <person name="Schleper C."/>
            <person name="Guy L."/>
            <person name="Ettema T.J."/>
        </authorList>
    </citation>
    <scope>NUCLEOTIDE SEQUENCE</scope>
</reference>
<evidence type="ECO:0000313" key="1">
    <source>
        <dbReference type="EMBL" id="KKL60744.1"/>
    </source>
</evidence>
<comment type="caution">
    <text evidence="1">The sequence shown here is derived from an EMBL/GenBank/DDBJ whole genome shotgun (WGS) entry which is preliminary data.</text>
</comment>
<sequence length="83" mass="8293">MATLTGQKQNASYKDLLQVSNSNSGIDATLRAVSDGEATASLLELSSAAVNISGAGTLQYAGTAITSTAAELNYLDGVNPGTA</sequence>
<proteinExistence type="predicted"/>
<accession>A0A0F9DGJ1</accession>
<gene>
    <name evidence="1" type="ORF">LCGC14_2202300</name>
</gene>
<evidence type="ECO:0008006" key="2">
    <source>
        <dbReference type="Google" id="ProtNLM"/>
    </source>
</evidence>
<dbReference type="EMBL" id="LAZR01029048">
    <property type="protein sequence ID" value="KKL60744.1"/>
    <property type="molecule type" value="Genomic_DNA"/>
</dbReference>
<organism evidence="1">
    <name type="scientific">marine sediment metagenome</name>
    <dbReference type="NCBI Taxonomy" id="412755"/>
    <lineage>
        <taxon>unclassified sequences</taxon>
        <taxon>metagenomes</taxon>
        <taxon>ecological metagenomes</taxon>
    </lineage>
</organism>
<protein>
    <recommendedName>
        <fullName evidence="2">Flagellin</fullName>
    </recommendedName>
</protein>
<name>A0A0F9DGJ1_9ZZZZ</name>